<dbReference type="InterPro" id="IPR047803">
    <property type="entry name" value="DCD1A/B-like"/>
</dbReference>
<dbReference type="Gene3D" id="3.60.60.10">
    <property type="entry name" value="Penicillin V Acylase, Chain A"/>
    <property type="match status" value="1"/>
</dbReference>
<dbReference type="AlphaFoldDB" id="A0A9D9HSV2"/>
<dbReference type="InterPro" id="IPR029055">
    <property type="entry name" value="Ntn_hydrolases_N"/>
</dbReference>
<evidence type="ECO:0000313" key="2">
    <source>
        <dbReference type="EMBL" id="MBO8459370.1"/>
    </source>
</evidence>
<name>A0A9D9HSV2_9BACT</name>
<gene>
    <name evidence="2" type="ORF">IAA73_03440</name>
</gene>
<dbReference type="Proteomes" id="UP000823641">
    <property type="component" value="Unassembled WGS sequence"/>
</dbReference>
<dbReference type="GO" id="GO:0016787">
    <property type="term" value="F:hydrolase activity"/>
    <property type="evidence" value="ECO:0007669"/>
    <property type="project" value="UniProtKB-KW"/>
</dbReference>
<reference evidence="2" key="1">
    <citation type="submission" date="2020-10" db="EMBL/GenBank/DDBJ databases">
        <authorList>
            <person name="Gilroy R."/>
        </authorList>
    </citation>
    <scope>NUCLEOTIDE SEQUENCE</scope>
    <source>
        <strain evidence="2">G3-3990</strain>
    </source>
</reference>
<feature type="domain" description="Peptidase C45 hydrolase" evidence="1">
    <location>
        <begin position="184"/>
        <end position="412"/>
    </location>
</feature>
<dbReference type="PANTHER" id="PTHR35190">
    <property type="entry name" value="PROTEIN DCD1B"/>
    <property type="match status" value="1"/>
</dbReference>
<comment type="caution">
    <text evidence="2">The sequence shown here is derived from an EMBL/GenBank/DDBJ whole genome shotgun (WGS) entry which is preliminary data.</text>
</comment>
<dbReference type="PANTHER" id="PTHR35190:SF2">
    <property type="entry name" value="PROTEIN DCD1B"/>
    <property type="match status" value="1"/>
</dbReference>
<dbReference type="NCBIfam" id="NF040521">
    <property type="entry name" value="C45_proenzyme"/>
    <property type="match status" value="1"/>
</dbReference>
<accession>A0A9D9HSV2</accession>
<evidence type="ECO:0000259" key="1">
    <source>
        <dbReference type="Pfam" id="PF03417"/>
    </source>
</evidence>
<dbReference type="SUPFAM" id="SSF56235">
    <property type="entry name" value="N-terminal nucleophile aminohydrolases (Ntn hydrolases)"/>
    <property type="match status" value="1"/>
</dbReference>
<sequence>MLGILIVLSVVLFAVGLYLFNTADFQQPSDNIDWSRYELIIDTDTLSACHFGSRKLNEYGLWEMRIAGNPIDRGAAYGLMNSKLLENQESVFVEQIHQMIPSEYWVEFLHKLILIFNRNMANYIPIEYRQEIYAMSLSCSDKYNGYGSPYVRQLNYHAAHDIGHAMQEYMLVGCSSFATWGTNSEDGNLLIGRNFDFYMGTKFAENKLILFVEPTEGYDFVSVTWPGMMGVLSGMNEEGLTVTINAAKGALPVSSAMPISLLARHILQYASDISEAYEIAEQYKTFVSESLMIGSVKDGYVAVIEKTPERIALYKAPNERIVCTNHYQSAMFADDEYNKENMQTSDSPYRMERINELLDSMVPMNVEKAVYILRNRYGVGNKDIGIGNEKSVNQFIAHHSVVFQPDKLRMWVSTSPWQLGAFVCYDLHDVFGKNQQVESYAIDSFTIPADTASVNNDCKRVVKYREQYNILMQAEKDLQRVSDDFIMEYINNNPHYYQVYNSLGDYMHIVGDNSSAILYWQQALSMEIPKMEEKMQIINKIERYD</sequence>
<dbReference type="InterPro" id="IPR047794">
    <property type="entry name" value="C45_proenzyme-like"/>
</dbReference>
<evidence type="ECO:0000313" key="3">
    <source>
        <dbReference type="Proteomes" id="UP000823641"/>
    </source>
</evidence>
<reference evidence="2" key="2">
    <citation type="journal article" date="2021" name="PeerJ">
        <title>Extensive microbial diversity within the chicken gut microbiome revealed by metagenomics and culture.</title>
        <authorList>
            <person name="Gilroy R."/>
            <person name="Ravi A."/>
            <person name="Getino M."/>
            <person name="Pursley I."/>
            <person name="Horton D.L."/>
            <person name="Alikhan N.F."/>
            <person name="Baker D."/>
            <person name="Gharbi K."/>
            <person name="Hall N."/>
            <person name="Watson M."/>
            <person name="Adriaenssens E.M."/>
            <person name="Foster-Nyarko E."/>
            <person name="Jarju S."/>
            <person name="Secka A."/>
            <person name="Antonio M."/>
            <person name="Oren A."/>
            <person name="Chaudhuri R.R."/>
            <person name="La Ragione R."/>
            <person name="Hildebrand F."/>
            <person name="Pallen M.J."/>
        </authorList>
    </citation>
    <scope>NUCLEOTIDE SEQUENCE</scope>
    <source>
        <strain evidence="2">G3-3990</strain>
    </source>
</reference>
<protein>
    <submittedName>
        <fullName evidence="2">Choloylglycine hydrolase</fullName>
    </submittedName>
</protein>
<organism evidence="2 3">
    <name type="scientific">Candidatus Gallipaludibacter merdavium</name>
    <dbReference type="NCBI Taxonomy" id="2840839"/>
    <lineage>
        <taxon>Bacteria</taxon>
        <taxon>Pseudomonadati</taxon>
        <taxon>Bacteroidota</taxon>
        <taxon>Bacteroidia</taxon>
        <taxon>Bacteroidales</taxon>
        <taxon>Candidatus Gallipaludibacter</taxon>
    </lineage>
</organism>
<dbReference type="InterPro" id="IPR005079">
    <property type="entry name" value="Peptidase_C45_hydrolase"/>
</dbReference>
<dbReference type="EMBL" id="JADIMG010000035">
    <property type="protein sequence ID" value="MBO8459370.1"/>
    <property type="molecule type" value="Genomic_DNA"/>
</dbReference>
<keyword evidence="2" id="KW-0378">Hydrolase</keyword>
<dbReference type="Pfam" id="PF03417">
    <property type="entry name" value="AAT"/>
    <property type="match status" value="1"/>
</dbReference>
<proteinExistence type="predicted"/>